<dbReference type="AlphaFoldDB" id="A2DDD6"/>
<dbReference type="VEuPathDB" id="TrichDB:TVAG_013810"/>
<proteinExistence type="predicted"/>
<evidence type="ECO:0000313" key="2">
    <source>
        <dbReference type="Proteomes" id="UP000001542"/>
    </source>
</evidence>
<gene>
    <name evidence="1" type="ORF">TVAG_013810</name>
</gene>
<dbReference type="VEuPathDB" id="TrichDB:TVAGG3_0986510"/>
<sequence>MNSEEKNELLMNLQRFSSHRAIEIANGNLEKLNLLLESSVKSTQIRGLIAQNLQYTAENNQNLRYSSSY</sequence>
<name>A2DDD6_TRIV3</name>
<keyword evidence="2" id="KW-1185">Reference proteome</keyword>
<organism evidence="1 2">
    <name type="scientific">Trichomonas vaginalis (strain ATCC PRA-98 / G3)</name>
    <dbReference type="NCBI Taxonomy" id="412133"/>
    <lineage>
        <taxon>Eukaryota</taxon>
        <taxon>Metamonada</taxon>
        <taxon>Parabasalia</taxon>
        <taxon>Trichomonadida</taxon>
        <taxon>Trichomonadidae</taxon>
        <taxon>Trichomonas</taxon>
    </lineage>
</organism>
<dbReference type="SMR" id="A2DDD6"/>
<dbReference type="KEGG" id="tva:5467166"/>
<accession>A2DDD6</accession>
<dbReference type="Proteomes" id="UP000001542">
    <property type="component" value="Unassembled WGS sequence"/>
</dbReference>
<protein>
    <submittedName>
        <fullName evidence="1">Uncharacterized protein</fullName>
    </submittedName>
</protein>
<reference evidence="1" key="1">
    <citation type="submission" date="2006-10" db="EMBL/GenBank/DDBJ databases">
        <authorList>
            <person name="Amadeo P."/>
            <person name="Zhao Q."/>
            <person name="Wortman J."/>
            <person name="Fraser-Liggett C."/>
            <person name="Carlton J."/>
        </authorList>
    </citation>
    <scope>NUCLEOTIDE SEQUENCE</scope>
    <source>
        <strain evidence="1">G3</strain>
    </source>
</reference>
<dbReference type="EMBL" id="DS113189">
    <property type="protein sequence ID" value="EAY21615.1"/>
    <property type="molecule type" value="Genomic_DNA"/>
</dbReference>
<reference evidence="1" key="2">
    <citation type="journal article" date="2007" name="Science">
        <title>Draft genome sequence of the sexually transmitted pathogen Trichomonas vaginalis.</title>
        <authorList>
            <person name="Carlton J.M."/>
            <person name="Hirt R.P."/>
            <person name="Silva J.C."/>
            <person name="Delcher A.L."/>
            <person name="Schatz M."/>
            <person name="Zhao Q."/>
            <person name="Wortman J.R."/>
            <person name="Bidwell S.L."/>
            <person name="Alsmark U.C.M."/>
            <person name="Besteiro S."/>
            <person name="Sicheritz-Ponten T."/>
            <person name="Noel C.J."/>
            <person name="Dacks J.B."/>
            <person name="Foster P.G."/>
            <person name="Simillion C."/>
            <person name="Van de Peer Y."/>
            <person name="Miranda-Saavedra D."/>
            <person name="Barton G.J."/>
            <person name="Westrop G.D."/>
            <person name="Mueller S."/>
            <person name="Dessi D."/>
            <person name="Fiori P.L."/>
            <person name="Ren Q."/>
            <person name="Paulsen I."/>
            <person name="Zhang H."/>
            <person name="Bastida-Corcuera F.D."/>
            <person name="Simoes-Barbosa A."/>
            <person name="Brown M.T."/>
            <person name="Hayes R.D."/>
            <person name="Mukherjee M."/>
            <person name="Okumura C.Y."/>
            <person name="Schneider R."/>
            <person name="Smith A.J."/>
            <person name="Vanacova S."/>
            <person name="Villalvazo M."/>
            <person name="Haas B.J."/>
            <person name="Pertea M."/>
            <person name="Feldblyum T.V."/>
            <person name="Utterback T.R."/>
            <person name="Shu C.L."/>
            <person name="Osoegawa K."/>
            <person name="de Jong P.J."/>
            <person name="Hrdy I."/>
            <person name="Horvathova L."/>
            <person name="Zubacova Z."/>
            <person name="Dolezal P."/>
            <person name="Malik S.B."/>
            <person name="Logsdon J.M. Jr."/>
            <person name="Henze K."/>
            <person name="Gupta A."/>
            <person name="Wang C.C."/>
            <person name="Dunne R.L."/>
            <person name="Upcroft J.A."/>
            <person name="Upcroft P."/>
            <person name="White O."/>
            <person name="Salzberg S.L."/>
            <person name="Tang P."/>
            <person name="Chiu C.-H."/>
            <person name="Lee Y.-S."/>
            <person name="Embley T.M."/>
            <person name="Coombs G.H."/>
            <person name="Mottram J.C."/>
            <person name="Tachezy J."/>
            <person name="Fraser-Liggett C.M."/>
            <person name="Johnson P.J."/>
        </authorList>
    </citation>
    <scope>NUCLEOTIDE SEQUENCE [LARGE SCALE GENOMIC DNA]</scope>
    <source>
        <strain evidence="1">G3</strain>
    </source>
</reference>
<dbReference type="InParanoid" id="A2DDD6"/>
<dbReference type="RefSeq" id="XP_001582601.1">
    <property type="nucleotide sequence ID" value="XM_001582551.1"/>
</dbReference>
<evidence type="ECO:0000313" key="1">
    <source>
        <dbReference type="EMBL" id="EAY21615.1"/>
    </source>
</evidence>